<dbReference type="AlphaFoldDB" id="A0AAF0PDP6"/>
<proteinExistence type="predicted"/>
<evidence type="ECO:0008006" key="5">
    <source>
        <dbReference type="Google" id="ProtNLM"/>
    </source>
</evidence>
<feature type="compositionally biased region" description="Polar residues" evidence="1">
    <location>
        <begin position="200"/>
        <end position="214"/>
    </location>
</feature>
<keyword evidence="2" id="KW-0812">Transmembrane</keyword>
<keyword evidence="2" id="KW-1133">Transmembrane helix</keyword>
<protein>
    <recommendedName>
        <fullName evidence="5">PGF-CTERM protein</fullName>
    </recommendedName>
</protein>
<dbReference type="GeneID" id="84213558"/>
<organism evidence="3 4">
    <name type="scientific">Natrinema thermotolerans</name>
    <dbReference type="NCBI Taxonomy" id="121872"/>
    <lineage>
        <taxon>Archaea</taxon>
        <taxon>Methanobacteriati</taxon>
        <taxon>Methanobacteriota</taxon>
        <taxon>Stenosarchaea group</taxon>
        <taxon>Halobacteria</taxon>
        <taxon>Halobacteriales</taxon>
        <taxon>Natrialbaceae</taxon>
        <taxon>Natrinema</taxon>
    </lineage>
</organism>
<feature type="compositionally biased region" description="Low complexity" evidence="1">
    <location>
        <begin position="1"/>
        <end position="21"/>
    </location>
</feature>
<feature type="region of interest" description="Disordered" evidence="1">
    <location>
        <begin position="180"/>
        <end position="251"/>
    </location>
</feature>
<feature type="region of interest" description="Disordered" evidence="1">
    <location>
        <begin position="1"/>
        <end position="23"/>
    </location>
</feature>
<dbReference type="RefSeq" id="WP_049964868.1">
    <property type="nucleotide sequence ID" value="NZ_CP101873.1"/>
</dbReference>
<name>A0AAF0PDP6_9EURY</name>
<accession>A0AAF0PDP6</accession>
<reference evidence="3 4" key="1">
    <citation type="submission" date="2022-07" db="EMBL/GenBank/DDBJ databases">
        <title>Two temperate virus in Haloterrigena jeotgali A29.</title>
        <authorList>
            <person name="Deng X."/>
        </authorList>
    </citation>
    <scope>NUCLEOTIDE SEQUENCE [LARGE SCALE GENOMIC DNA]</scope>
    <source>
        <strain evidence="3 4">A29</strain>
    </source>
</reference>
<dbReference type="GeneID" id="39861248"/>
<keyword evidence="2" id="KW-0472">Membrane</keyword>
<dbReference type="EMBL" id="CP101873">
    <property type="protein sequence ID" value="WMT09265.1"/>
    <property type="molecule type" value="Genomic_DNA"/>
</dbReference>
<evidence type="ECO:0000313" key="3">
    <source>
        <dbReference type="EMBL" id="WMT09265.1"/>
    </source>
</evidence>
<feature type="compositionally biased region" description="Basic and acidic residues" evidence="1">
    <location>
        <begin position="180"/>
        <end position="195"/>
    </location>
</feature>
<dbReference type="Proteomes" id="UP001224926">
    <property type="component" value="Chromosome"/>
</dbReference>
<evidence type="ECO:0000313" key="4">
    <source>
        <dbReference type="Proteomes" id="UP001224926"/>
    </source>
</evidence>
<feature type="transmembrane region" description="Helical" evidence="2">
    <location>
        <begin position="248"/>
        <end position="270"/>
    </location>
</feature>
<evidence type="ECO:0000256" key="2">
    <source>
        <dbReference type="SAM" id="Phobius"/>
    </source>
</evidence>
<evidence type="ECO:0000256" key="1">
    <source>
        <dbReference type="SAM" id="MobiDB-lite"/>
    </source>
</evidence>
<keyword evidence="4" id="KW-1185">Reference proteome</keyword>
<gene>
    <name evidence="3" type="ORF">NP511_06415</name>
</gene>
<feature type="transmembrane region" description="Helical" evidence="2">
    <location>
        <begin position="31"/>
        <end position="54"/>
    </location>
</feature>
<sequence>MAADDTVATSSSDRADTAASAPRQRWWRRPAVALVIALAIGAAFAPSSVVAAAANGGTAPATATGGPSASTGDALVITNATVEPGGTAVHRIVLTDAPDGLAGFELTLELSGDAAAVENAGYPDDYRMTTDPVVSDDGESVTVEAVDLDDAVTPGASDVTLATVTVNGTEPGAAALEVTDARLDADGGSRIDPTREPGTLTVQTDATAAESTGTPDDGSDAGDGAASNKEPAGGTDGSDDDSASNSEAVPGFAGGTALLALAVLAGGLLARRQDRSR</sequence>